<feature type="disulfide bond" description="Redox-active" evidence="17">
    <location>
        <begin position="163"/>
        <end position="165"/>
    </location>
</feature>
<keyword evidence="10 17" id="KW-0560">Oxidoreductase</keyword>
<dbReference type="GO" id="GO:0046872">
    <property type="term" value="F:metal ion binding"/>
    <property type="evidence" value="ECO:0007669"/>
    <property type="project" value="UniProtKB-KW"/>
</dbReference>
<evidence type="ECO:0000256" key="10">
    <source>
        <dbReference type="ARBA" id="ARBA00023002"/>
    </source>
</evidence>
<dbReference type="EMBL" id="QZKU01000053">
    <property type="protein sequence ID" value="RJP22829.1"/>
    <property type="molecule type" value="Genomic_DNA"/>
</dbReference>
<evidence type="ECO:0000256" key="11">
    <source>
        <dbReference type="ARBA" id="ARBA00023004"/>
    </source>
</evidence>
<keyword evidence="9 17" id="KW-0671">Queuosine biosynthesis</keyword>
<organism evidence="18 19">
    <name type="scientific">Abyssobacteria bacterium (strain SURF_5)</name>
    <dbReference type="NCBI Taxonomy" id="2093360"/>
    <lineage>
        <taxon>Bacteria</taxon>
        <taxon>Pseudomonadati</taxon>
        <taxon>Candidatus Hydrogenedentota</taxon>
        <taxon>Candidatus Abyssobacteria</taxon>
    </lineage>
</organism>
<reference evidence="18 19" key="1">
    <citation type="journal article" date="2017" name="ISME J.">
        <title>Energy and carbon metabolisms in a deep terrestrial subsurface fluid microbial community.</title>
        <authorList>
            <person name="Momper L."/>
            <person name="Jungbluth S.P."/>
            <person name="Lee M.D."/>
            <person name="Amend J.P."/>
        </authorList>
    </citation>
    <scope>NUCLEOTIDE SEQUENCE [LARGE SCALE GENOMIC DNA]</scope>
    <source>
        <strain evidence="18">SURF_5</strain>
    </source>
</reference>
<evidence type="ECO:0000256" key="16">
    <source>
        <dbReference type="ARBA" id="ARBA00047415"/>
    </source>
</evidence>
<keyword evidence="12 17" id="KW-0411">Iron-sulfur</keyword>
<evidence type="ECO:0000256" key="4">
    <source>
        <dbReference type="ARBA" id="ARBA00012622"/>
    </source>
</evidence>
<keyword evidence="14 17" id="KW-0676">Redox-active center</keyword>
<gene>
    <name evidence="17" type="primary">queH</name>
    <name evidence="18" type="ORF">C4520_07320</name>
</gene>
<dbReference type="PANTHER" id="PTHR36701:SF1">
    <property type="entry name" value="EPOXYQUEUOSINE REDUCTASE QUEH"/>
    <property type="match status" value="1"/>
</dbReference>
<evidence type="ECO:0000256" key="3">
    <source>
        <dbReference type="ARBA" id="ARBA00008207"/>
    </source>
</evidence>
<evidence type="ECO:0000256" key="9">
    <source>
        <dbReference type="ARBA" id="ARBA00022785"/>
    </source>
</evidence>
<evidence type="ECO:0000256" key="14">
    <source>
        <dbReference type="ARBA" id="ARBA00023284"/>
    </source>
</evidence>
<evidence type="ECO:0000256" key="7">
    <source>
        <dbReference type="ARBA" id="ARBA00022694"/>
    </source>
</evidence>
<feature type="binding site" evidence="17">
    <location>
        <position position="8"/>
    </location>
    <ligand>
        <name>[4Fe-4S] cluster</name>
        <dbReference type="ChEBI" id="CHEBI:49883"/>
    </ligand>
</feature>
<evidence type="ECO:0000256" key="17">
    <source>
        <dbReference type="HAMAP-Rule" id="MF_02089"/>
    </source>
</evidence>
<sequence>MKLLLHICCGPCATYPAAALLEAGHEVSGFFYNPNIHPLAEYNLRLTSARSLLTHMNIPAIIAEEYDIEEYFRAVAYRERNRCAACYYLRLKKAAEHARSRNLDAFSTSLLVSPYQKHDLIREIGRNIGLECAIEFYYEDFRPGWPQTRRLSRQLELYRQKYCGCIYSERERFLSSESGSGSQNL</sequence>
<feature type="binding site" evidence="17">
    <location>
        <position position="86"/>
    </location>
    <ligand>
        <name>[4Fe-4S] cluster</name>
        <dbReference type="ChEBI" id="CHEBI:49883"/>
    </ligand>
</feature>
<evidence type="ECO:0000256" key="8">
    <source>
        <dbReference type="ARBA" id="ARBA00022723"/>
    </source>
</evidence>
<evidence type="ECO:0000256" key="13">
    <source>
        <dbReference type="ARBA" id="ARBA00023157"/>
    </source>
</evidence>
<evidence type="ECO:0000256" key="15">
    <source>
        <dbReference type="ARBA" id="ARBA00031446"/>
    </source>
</evidence>
<comment type="catalytic activity">
    <reaction evidence="16 17">
        <text>epoxyqueuosine(34) in tRNA + AH2 = queuosine(34) in tRNA + A + H2O</text>
        <dbReference type="Rhea" id="RHEA:32159"/>
        <dbReference type="Rhea" id="RHEA-COMP:18571"/>
        <dbReference type="Rhea" id="RHEA-COMP:18582"/>
        <dbReference type="ChEBI" id="CHEBI:13193"/>
        <dbReference type="ChEBI" id="CHEBI:15377"/>
        <dbReference type="ChEBI" id="CHEBI:17499"/>
        <dbReference type="ChEBI" id="CHEBI:194431"/>
        <dbReference type="ChEBI" id="CHEBI:194443"/>
        <dbReference type="EC" id="1.17.99.6"/>
    </reaction>
</comment>
<comment type="function">
    <text evidence="1 17">Catalyzes the conversion of epoxyqueuosine (oQ) to queuosine (Q), which is a hypermodified base found in the wobble positions of tRNA(Asp), tRNA(Asn), tRNA(His) and tRNA(Tyr).</text>
</comment>
<dbReference type="AlphaFoldDB" id="A0A3A4NVD8"/>
<comment type="pathway">
    <text evidence="2 17">tRNA modification; tRNA-queuosine biosynthesis.</text>
</comment>
<dbReference type="PANTHER" id="PTHR36701">
    <property type="entry name" value="EPOXYQUEUOSINE REDUCTASE QUEH"/>
    <property type="match status" value="1"/>
</dbReference>
<keyword evidence="7 17" id="KW-0819">tRNA processing</keyword>
<proteinExistence type="inferred from homology"/>
<dbReference type="Proteomes" id="UP000265882">
    <property type="component" value="Unassembled WGS sequence"/>
</dbReference>
<evidence type="ECO:0000256" key="2">
    <source>
        <dbReference type="ARBA" id="ARBA00004691"/>
    </source>
</evidence>
<evidence type="ECO:0000313" key="18">
    <source>
        <dbReference type="EMBL" id="RJP22829.1"/>
    </source>
</evidence>
<dbReference type="EC" id="1.17.99.6" evidence="4 17"/>
<name>A0A3A4NVD8_ABYX5</name>
<comment type="caution">
    <text evidence="18">The sequence shown here is derived from an EMBL/GenBank/DDBJ whole genome shotgun (WGS) entry which is preliminary data.</text>
</comment>
<comment type="similarity">
    <text evidence="3 17">Belongs to the QueH family.</text>
</comment>
<dbReference type="InterPro" id="IPR003828">
    <property type="entry name" value="QueH"/>
</dbReference>
<evidence type="ECO:0000256" key="5">
    <source>
        <dbReference type="ARBA" id="ARBA00016895"/>
    </source>
</evidence>
<dbReference type="GO" id="GO:0051539">
    <property type="term" value="F:4 iron, 4 sulfur cluster binding"/>
    <property type="evidence" value="ECO:0007669"/>
    <property type="project" value="UniProtKB-UniRule"/>
</dbReference>
<feature type="binding site" evidence="17">
    <location>
        <position position="9"/>
    </location>
    <ligand>
        <name>[4Fe-4S] cluster</name>
        <dbReference type="ChEBI" id="CHEBI:49883"/>
    </ligand>
</feature>
<protein>
    <recommendedName>
        <fullName evidence="5 17">Epoxyqueuosine reductase QueH</fullName>
        <ecNumber evidence="4 17">1.17.99.6</ecNumber>
    </recommendedName>
    <alternativeName>
        <fullName evidence="15 17">Queuosine biosynthesis protein QueH</fullName>
    </alternativeName>
</protein>
<feature type="binding site" evidence="17">
    <location>
        <position position="83"/>
    </location>
    <ligand>
        <name>[4Fe-4S] cluster</name>
        <dbReference type="ChEBI" id="CHEBI:49883"/>
    </ligand>
</feature>
<dbReference type="HAMAP" id="MF_02089">
    <property type="entry name" value="QueH"/>
    <property type="match status" value="1"/>
</dbReference>
<keyword evidence="11 17" id="KW-0408">Iron</keyword>
<keyword evidence="8 17" id="KW-0479">Metal-binding</keyword>
<dbReference type="Pfam" id="PF02677">
    <property type="entry name" value="QueH"/>
    <property type="match status" value="1"/>
</dbReference>
<evidence type="ECO:0000313" key="19">
    <source>
        <dbReference type="Proteomes" id="UP000265882"/>
    </source>
</evidence>
<accession>A0A3A4NVD8</accession>
<evidence type="ECO:0000256" key="6">
    <source>
        <dbReference type="ARBA" id="ARBA00022485"/>
    </source>
</evidence>
<keyword evidence="13 17" id="KW-1015">Disulfide bond</keyword>
<dbReference type="UniPathway" id="UPA00392"/>
<dbReference type="GO" id="GO:0052693">
    <property type="term" value="F:epoxyqueuosine reductase activity"/>
    <property type="evidence" value="ECO:0007669"/>
    <property type="project" value="UniProtKB-UniRule"/>
</dbReference>
<evidence type="ECO:0000256" key="1">
    <source>
        <dbReference type="ARBA" id="ARBA00002268"/>
    </source>
</evidence>
<dbReference type="SUPFAM" id="SSF52402">
    <property type="entry name" value="Adenine nucleotide alpha hydrolases-like"/>
    <property type="match status" value="1"/>
</dbReference>
<evidence type="ECO:0000256" key="12">
    <source>
        <dbReference type="ARBA" id="ARBA00023014"/>
    </source>
</evidence>
<dbReference type="GO" id="GO:0008616">
    <property type="term" value="P:tRNA queuosine(34) biosynthetic process"/>
    <property type="evidence" value="ECO:0007669"/>
    <property type="project" value="UniProtKB-UniRule"/>
</dbReference>
<keyword evidence="6 17" id="KW-0004">4Fe-4S</keyword>